<feature type="signal peptide" evidence="2">
    <location>
        <begin position="1"/>
        <end position="24"/>
    </location>
</feature>
<evidence type="ECO:0000256" key="1">
    <source>
        <dbReference type="SAM" id="Phobius"/>
    </source>
</evidence>
<keyword evidence="2" id="KW-0732">Signal</keyword>
<feature type="transmembrane region" description="Helical" evidence="1">
    <location>
        <begin position="72"/>
        <end position="90"/>
    </location>
</feature>
<feature type="chain" id="PRO_5031201906" evidence="2">
    <location>
        <begin position="25"/>
        <end position="136"/>
    </location>
</feature>
<feature type="transmembrane region" description="Helical" evidence="1">
    <location>
        <begin position="97"/>
        <end position="116"/>
    </location>
</feature>
<proteinExistence type="predicted"/>
<evidence type="ECO:0000313" key="4">
    <source>
        <dbReference type="Proteomes" id="UP000526125"/>
    </source>
</evidence>
<keyword evidence="1" id="KW-0812">Transmembrane</keyword>
<protein>
    <submittedName>
        <fullName evidence="3">Uncharacterized protein</fullName>
    </submittedName>
</protein>
<accession>A0A7Y6BTV6</accession>
<comment type="caution">
    <text evidence="3">The sequence shown here is derived from an EMBL/GenBank/DDBJ whole genome shotgun (WGS) entry which is preliminary data.</text>
</comment>
<keyword evidence="1" id="KW-1133">Transmembrane helix</keyword>
<dbReference type="AlphaFoldDB" id="A0A7Y6BTV6"/>
<evidence type="ECO:0000256" key="2">
    <source>
        <dbReference type="SAM" id="SignalP"/>
    </source>
</evidence>
<name>A0A7Y6BTV6_9BACL</name>
<dbReference type="EMBL" id="JABMCB010000154">
    <property type="protein sequence ID" value="NUU74691.1"/>
    <property type="molecule type" value="Genomic_DNA"/>
</dbReference>
<sequence length="136" mass="14802">MRKKGFMFSLMMVLMLVFSVPSFASSSNSNSGLDIPSTNSNTSLDLSTVDKGRFSKGMDALTKDAETVGGKMAYPLFFFCLIVGIILMVCGIFSKKLLALGGLALVIGFGIMFVLGDLRKAVDYMDYVATTIRNYF</sequence>
<keyword evidence="1" id="KW-0472">Membrane</keyword>
<dbReference type="RefSeq" id="WP_024633679.1">
    <property type="nucleotide sequence ID" value="NZ_JABMCB010000154.1"/>
</dbReference>
<evidence type="ECO:0000313" key="3">
    <source>
        <dbReference type="EMBL" id="NUU74691.1"/>
    </source>
</evidence>
<gene>
    <name evidence="3" type="ORF">HP552_05475</name>
</gene>
<reference evidence="3 4" key="1">
    <citation type="submission" date="2020-05" db="EMBL/GenBank/DDBJ databases">
        <title>Genome Sequencing of Type Strains.</title>
        <authorList>
            <person name="Lemaire J.F."/>
            <person name="Inderbitzin P."/>
            <person name="Gregorio O.A."/>
            <person name="Collins S.B."/>
            <person name="Wespe N."/>
            <person name="Knight-Connoni V."/>
        </authorList>
    </citation>
    <scope>NUCLEOTIDE SEQUENCE [LARGE SCALE GENOMIC DNA]</scope>
    <source>
        <strain evidence="3 4">LMG 21957</strain>
    </source>
</reference>
<dbReference type="Proteomes" id="UP000526125">
    <property type="component" value="Unassembled WGS sequence"/>
</dbReference>
<organism evidence="3 4">
    <name type="scientific">Paenibacillus xylanilyticus</name>
    <dbReference type="NCBI Taxonomy" id="248903"/>
    <lineage>
        <taxon>Bacteria</taxon>
        <taxon>Bacillati</taxon>
        <taxon>Bacillota</taxon>
        <taxon>Bacilli</taxon>
        <taxon>Bacillales</taxon>
        <taxon>Paenibacillaceae</taxon>
        <taxon>Paenibacillus</taxon>
    </lineage>
</organism>
<keyword evidence="4" id="KW-1185">Reference proteome</keyword>